<evidence type="ECO:0000256" key="1">
    <source>
        <dbReference type="SAM" id="Phobius"/>
    </source>
</evidence>
<gene>
    <name evidence="2" type="ORF">BN1232_03632</name>
</gene>
<feature type="transmembrane region" description="Helical" evidence="1">
    <location>
        <begin position="255"/>
        <end position="277"/>
    </location>
</feature>
<accession>A0A0E4GZE2</accession>
<keyword evidence="1" id="KW-1133">Transmembrane helix</keyword>
<dbReference type="PANTHER" id="PTHR40761">
    <property type="entry name" value="CONSERVED INTEGRAL MEMBRANE ALANINE VALINE AND LEUCINE RICH PROTEIN-RELATED"/>
    <property type="match status" value="1"/>
</dbReference>
<sequence>MKTTGIAVLLALAAALMIGIGDVLEQRSARQVTDKPVSTPALFHRLLRDRRWWLGSLVAAAGFGLQAAALGLGSVVLVQALSVTSLLFALLISSTANHRKISRWQAIWAVLLVAAVAVVVTVGNPQAGTPRGSIKTWVIVALILGPALIVCVIGARLSSGWLSALLLGLMSGALWGLFSVLTKGVVDQLGRGIPELLRTPELYVWAVLGIAATAWEQSAFRAGPLTASLPAVTVAEPLVGSVLGVTVLGETLSTNHVGMVVLGMSVAVMIAAAVALARSQAAEAPATDASTDVRSTSRRTDPV</sequence>
<dbReference type="STRING" id="141349.BN1232_03632"/>
<keyword evidence="1" id="KW-0812">Transmembrane</keyword>
<dbReference type="InterPro" id="IPR037185">
    <property type="entry name" value="EmrE-like"/>
</dbReference>
<feature type="transmembrane region" description="Helical" evidence="1">
    <location>
        <begin position="106"/>
        <end position="124"/>
    </location>
</feature>
<dbReference type="Proteomes" id="UP000199251">
    <property type="component" value="Unassembled WGS sequence"/>
</dbReference>
<dbReference type="SUPFAM" id="SSF103481">
    <property type="entry name" value="Multidrug resistance efflux transporter EmrE"/>
    <property type="match status" value="1"/>
</dbReference>
<evidence type="ECO:0000313" key="2">
    <source>
        <dbReference type="EMBL" id="CQD16742.1"/>
    </source>
</evidence>
<dbReference type="NCBIfam" id="NF038012">
    <property type="entry name" value="DMT_1"/>
    <property type="match status" value="1"/>
</dbReference>
<name>A0A0E4GZE2_MYCLN</name>
<dbReference type="EMBL" id="CTEE01000001">
    <property type="protein sequence ID" value="CQD16742.1"/>
    <property type="molecule type" value="Genomic_DNA"/>
</dbReference>
<organism evidence="2 3">
    <name type="scientific">Mycobacterium lentiflavum</name>
    <dbReference type="NCBI Taxonomy" id="141349"/>
    <lineage>
        <taxon>Bacteria</taxon>
        <taxon>Bacillati</taxon>
        <taxon>Actinomycetota</taxon>
        <taxon>Actinomycetes</taxon>
        <taxon>Mycobacteriales</taxon>
        <taxon>Mycobacteriaceae</taxon>
        <taxon>Mycobacterium</taxon>
        <taxon>Mycobacterium simiae complex</taxon>
    </lineage>
</organism>
<reference evidence="2 3" key="1">
    <citation type="submission" date="2015-03" db="EMBL/GenBank/DDBJ databases">
        <authorList>
            <person name="Urmite Genomes"/>
        </authorList>
    </citation>
    <scope>NUCLEOTIDE SEQUENCE [LARGE SCALE GENOMIC DNA]</scope>
    <source>
        <strain evidence="2 3">CSUR P1491</strain>
    </source>
</reference>
<feature type="transmembrane region" description="Helical" evidence="1">
    <location>
        <begin position="6"/>
        <end position="24"/>
    </location>
</feature>
<dbReference type="PANTHER" id="PTHR40761:SF1">
    <property type="entry name" value="CONSERVED INTEGRAL MEMBRANE ALANINE VALINE AND LEUCINE RICH PROTEIN-RELATED"/>
    <property type="match status" value="1"/>
</dbReference>
<dbReference type="AlphaFoldDB" id="A0A0E4GZE2"/>
<dbReference type="RefSeq" id="WP_090603676.1">
    <property type="nucleotide sequence ID" value="NZ_CTEE01000001.1"/>
</dbReference>
<keyword evidence="1" id="KW-0472">Membrane</keyword>
<proteinExistence type="predicted"/>
<feature type="transmembrane region" description="Helical" evidence="1">
    <location>
        <begin position="162"/>
        <end position="182"/>
    </location>
</feature>
<feature type="transmembrane region" description="Helical" evidence="1">
    <location>
        <begin position="76"/>
        <end position="94"/>
    </location>
</feature>
<feature type="transmembrane region" description="Helical" evidence="1">
    <location>
        <begin position="136"/>
        <end position="155"/>
    </location>
</feature>
<evidence type="ECO:0000313" key="3">
    <source>
        <dbReference type="Proteomes" id="UP000199251"/>
    </source>
</evidence>
<protein>
    <submittedName>
        <fullName evidence="2">Putative integral membrane alanine valine and leucine rich protein</fullName>
    </submittedName>
</protein>
<feature type="transmembrane region" description="Helical" evidence="1">
    <location>
        <begin position="52"/>
        <end position="70"/>
    </location>
</feature>
<dbReference type="OrthoDB" id="4761185at2"/>